<reference evidence="1 2" key="1">
    <citation type="submission" date="2021-03" db="EMBL/GenBank/DDBJ databases">
        <title>Genomic Encyclopedia of Type Strains, Phase IV (KMG-IV): sequencing the most valuable type-strain genomes for metagenomic binning, comparative biology and taxonomic classification.</title>
        <authorList>
            <person name="Goeker M."/>
        </authorList>
    </citation>
    <scope>NUCLEOTIDE SEQUENCE [LARGE SCALE GENOMIC DNA]</scope>
    <source>
        <strain evidence="1 2">DSM 26427</strain>
    </source>
</reference>
<dbReference type="Proteomes" id="UP000823786">
    <property type="component" value="Unassembled WGS sequence"/>
</dbReference>
<organism evidence="1 2">
    <name type="scientific">Rhizobium herbae</name>
    <dbReference type="NCBI Taxonomy" id="508661"/>
    <lineage>
        <taxon>Bacteria</taxon>
        <taxon>Pseudomonadati</taxon>
        <taxon>Pseudomonadota</taxon>
        <taxon>Alphaproteobacteria</taxon>
        <taxon>Hyphomicrobiales</taxon>
        <taxon>Rhizobiaceae</taxon>
        <taxon>Rhizobium/Agrobacterium group</taxon>
        <taxon>Rhizobium</taxon>
    </lineage>
</organism>
<name>A0ABS4EFX5_9HYPH</name>
<evidence type="ECO:0000313" key="2">
    <source>
        <dbReference type="Proteomes" id="UP000823786"/>
    </source>
</evidence>
<dbReference type="RefSeq" id="WP_209846769.1">
    <property type="nucleotide sequence ID" value="NZ_JAGGJV010000001.1"/>
</dbReference>
<accession>A0ABS4EFX5</accession>
<comment type="caution">
    <text evidence="1">The sequence shown here is derived from an EMBL/GenBank/DDBJ whole genome shotgun (WGS) entry which is preliminary data.</text>
</comment>
<keyword evidence="2" id="KW-1185">Reference proteome</keyword>
<dbReference type="EMBL" id="JAGGJV010000001">
    <property type="protein sequence ID" value="MBP1856847.1"/>
    <property type="molecule type" value="Genomic_DNA"/>
</dbReference>
<sequence>MSRNRNLFDLPPVYIQYEDCNWIEGGNTVGFRVMKNGEPTTSELQFFPGDAKQVIELLEAAGVPTRELVRGAPEKPRFKR</sequence>
<proteinExistence type="predicted"/>
<protein>
    <submittedName>
        <fullName evidence="1">Uncharacterized protein</fullName>
    </submittedName>
</protein>
<evidence type="ECO:0000313" key="1">
    <source>
        <dbReference type="EMBL" id="MBP1856847.1"/>
    </source>
</evidence>
<gene>
    <name evidence="1" type="ORF">J2Z75_000327</name>
</gene>